<dbReference type="EC" id="2.7.13.3" evidence="2"/>
<dbReference type="PROSITE" id="PS50112">
    <property type="entry name" value="PAS"/>
    <property type="match status" value="1"/>
</dbReference>
<dbReference type="InterPro" id="IPR035965">
    <property type="entry name" value="PAS-like_dom_sf"/>
</dbReference>
<dbReference type="InterPro" id="IPR036890">
    <property type="entry name" value="HATPase_C_sf"/>
</dbReference>
<keyword evidence="6" id="KW-0418">Kinase</keyword>
<dbReference type="InterPro" id="IPR003594">
    <property type="entry name" value="HATPase_dom"/>
</dbReference>
<dbReference type="PANTHER" id="PTHR43065">
    <property type="entry name" value="SENSOR HISTIDINE KINASE"/>
    <property type="match status" value="1"/>
</dbReference>
<evidence type="ECO:0000256" key="7">
    <source>
        <dbReference type="ARBA" id="ARBA00022840"/>
    </source>
</evidence>
<dbReference type="InterPro" id="IPR000014">
    <property type="entry name" value="PAS"/>
</dbReference>
<evidence type="ECO:0000259" key="10">
    <source>
        <dbReference type="PROSITE" id="PS50109"/>
    </source>
</evidence>
<dbReference type="SMART" id="SM00387">
    <property type="entry name" value="HATPase_c"/>
    <property type="match status" value="1"/>
</dbReference>
<evidence type="ECO:0000256" key="4">
    <source>
        <dbReference type="ARBA" id="ARBA00022679"/>
    </source>
</evidence>
<gene>
    <name evidence="12" type="primary">zraS_12</name>
    <name evidence="12" type="ORF">NNJEOMEG_03043</name>
</gene>
<comment type="catalytic activity">
    <reaction evidence="1">
        <text>ATP + protein L-histidine = ADP + protein N-phospho-L-histidine.</text>
        <dbReference type="EC" id="2.7.13.3"/>
    </reaction>
</comment>
<evidence type="ECO:0000256" key="2">
    <source>
        <dbReference type="ARBA" id="ARBA00012438"/>
    </source>
</evidence>
<keyword evidence="3" id="KW-0597">Phosphoprotein</keyword>
<comment type="caution">
    <text evidence="12">The sequence shown here is derived from an EMBL/GenBank/DDBJ whole genome shotgun (WGS) entry which is preliminary data.</text>
</comment>
<feature type="region of interest" description="Disordered" evidence="9">
    <location>
        <begin position="1"/>
        <end position="31"/>
    </location>
</feature>
<keyword evidence="5" id="KW-0547">Nucleotide-binding</keyword>
<proteinExistence type="predicted"/>
<dbReference type="InterPro" id="IPR005467">
    <property type="entry name" value="His_kinase_dom"/>
</dbReference>
<dbReference type="EMBL" id="BLTE01000015">
    <property type="protein sequence ID" value="GFK95185.1"/>
    <property type="molecule type" value="Genomic_DNA"/>
</dbReference>
<evidence type="ECO:0000256" key="1">
    <source>
        <dbReference type="ARBA" id="ARBA00000085"/>
    </source>
</evidence>
<name>A0A6V8M452_9BACT</name>
<evidence type="ECO:0000313" key="13">
    <source>
        <dbReference type="Proteomes" id="UP000494245"/>
    </source>
</evidence>
<dbReference type="Gene3D" id="1.10.287.130">
    <property type="match status" value="1"/>
</dbReference>
<dbReference type="PANTHER" id="PTHR43065:SF46">
    <property type="entry name" value="C4-DICARBOXYLATE TRANSPORT SENSOR PROTEIN DCTB"/>
    <property type="match status" value="1"/>
</dbReference>
<dbReference type="InterPro" id="IPR036097">
    <property type="entry name" value="HisK_dim/P_sf"/>
</dbReference>
<dbReference type="Pfam" id="PF02518">
    <property type="entry name" value="HATPase_c"/>
    <property type="match status" value="1"/>
</dbReference>
<accession>A0A6V8M452</accession>
<keyword evidence="13" id="KW-1185">Reference proteome</keyword>
<evidence type="ECO:0000256" key="3">
    <source>
        <dbReference type="ARBA" id="ARBA00022553"/>
    </source>
</evidence>
<dbReference type="GO" id="GO:0000155">
    <property type="term" value="F:phosphorelay sensor kinase activity"/>
    <property type="evidence" value="ECO:0007669"/>
    <property type="project" value="InterPro"/>
</dbReference>
<dbReference type="AlphaFoldDB" id="A0A6V8M452"/>
<evidence type="ECO:0000259" key="11">
    <source>
        <dbReference type="PROSITE" id="PS50112"/>
    </source>
</evidence>
<dbReference type="Gene3D" id="3.30.565.10">
    <property type="entry name" value="Histidine kinase-like ATPase, C-terminal domain"/>
    <property type="match status" value="1"/>
</dbReference>
<feature type="domain" description="PAS" evidence="11">
    <location>
        <begin position="35"/>
        <end position="113"/>
    </location>
</feature>
<protein>
    <recommendedName>
        <fullName evidence="2">histidine kinase</fullName>
        <ecNumber evidence="2">2.7.13.3</ecNumber>
    </recommendedName>
</protein>
<dbReference type="InterPro" id="IPR003661">
    <property type="entry name" value="HisK_dim/P_dom"/>
</dbReference>
<dbReference type="Proteomes" id="UP000494245">
    <property type="component" value="Unassembled WGS sequence"/>
</dbReference>
<reference evidence="12 13" key="2">
    <citation type="submission" date="2020-05" db="EMBL/GenBank/DDBJ databases">
        <title>Draft genome sequence of Desulfovibrio sp. strainFSS-1.</title>
        <authorList>
            <person name="Shimoshige H."/>
            <person name="Kobayashi H."/>
            <person name="Maekawa T."/>
        </authorList>
    </citation>
    <scope>NUCLEOTIDE SEQUENCE [LARGE SCALE GENOMIC DNA]</scope>
    <source>
        <strain evidence="12 13">SIID29052-01</strain>
    </source>
</reference>
<sequence length="434" mass="46440">MPQDSPPSPAPPSAPDGDAPEATLQGPACLPPEEAGAMLQAILTGIRAGAVILDPTSFTVTELNGVAEELFAIRRQDVIGRNYRELSARLTPLEQPSPGPQTREQDDMAFAGGEFLLARPGGKSLPVSRTILNASVGGKRRLIDILFDISEKKTMERELGLARKLEAIGQLASGIAHEINTPVQYVGGNLSFLNDAFTDLAGYLARLEALGDALRDGRDWARLLEEADKARGELRVQELLDEIPGAIADSLTGVDRVAVIVGAMRTFSHPGQAERRLVDVNRAVEATLVIARNEWKYDADVETDLDPELPLLPCSPGDFNQALLNVVVNAAHAVSERFHGSGAKGVIRISTARDGDWMEITVGDTGVGIPRENLERIFDPFFTTKEVGKGTGQGLAIVHSVVSRHGGAIRLDSTPGEGTRFTLRFPLGREGAAA</sequence>
<dbReference type="CDD" id="cd00082">
    <property type="entry name" value="HisKA"/>
    <property type="match status" value="1"/>
</dbReference>
<dbReference type="PROSITE" id="PS50109">
    <property type="entry name" value="HIS_KIN"/>
    <property type="match status" value="1"/>
</dbReference>
<evidence type="ECO:0000256" key="6">
    <source>
        <dbReference type="ARBA" id="ARBA00022777"/>
    </source>
</evidence>
<evidence type="ECO:0000313" key="12">
    <source>
        <dbReference type="EMBL" id="GFK95185.1"/>
    </source>
</evidence>
<dbReference type="SUPFAM" id="SSF47384">
    <property type="entry name" value="Homodimeric domain of signal transducing histidine kinase"/>
    <property type="match status" value="1"/>
</dbReference>
<dbReference type="GO" id="GO:0005524">
    <property type="term" value="F:ATP binding"/>
    <property type="evidence" value="ECO:0007669"/>
    <property type="project" value="UniProtKB-KW"/>
</dbReference>
<evidence type="ECO:0000256" key="5">
    <source>
        <dbReference type="ARBA" id="ARBA00022741"/>
    </source>
</evidence>
<dbReference type="RefSeq" id="WP_173085983.1">
    <property type="nucleotide sequence ID" value="NZ_BLTE01000015.1"/>
</dbReference>
<evidence type="ECO:0000256" key="9">
    <source>
        <dbReference type="SAM" id="MobiDB-lite"/>
    </source>
</evidence>
<feature type="domain" description="Histidine kinase" evidence="10">
    <location>
        <begin position="174"/>
        <end position="429"/>
    </location>
</feature>
<dbReference type="SUPFAM" id="SSF55874">
    <property type="entry name" value="ATPase domain of HSP90 chaperone/DNA topoisomerase II/histidine kinase"/>
    <property type="match status" value="1"/>
</dbReference>
<organism evidence="12 13">
    <name type="scientific">Fundidesulfovibrio magnetotacticus</name>
    <dbReference type="NCBI Taxonomy" id="2730080"/>
    <lineage>
        <taxon>Bacteria</taxon>
        <taxon>Pseudomonadati</taxon>
        <taxon>Thermodesulfobacteriota</taxon>
        <taxon>Desulfovibrionia</taxon>
        <taxon>Desulfovibrionales</taxon>
        <taxon>Desulfovibrionaceae</taxon>
        <taxon>Fundidesulfovibrio</taxon>
    </lineage>
</organism>
<feature type="compositionally biased region" description="Pro residues" evidence="9">
    <location>
        <begin position="1"/>
        <end position="14"/>
    </location>
</feature>
<dbReference type="InterPro" id="IPR004358">
    <property type="entry name" value="Sig_transdc_His_kin-like_C"/>
</dbReference>
<dbReference type="SUPFAM" id="SSF55785">
    <property type="entry name" value="PYP-like sensor domain (PAS domain)"/>
    <property type="match status" value="1"/>
</dbReference>
<reference evidence="12 13" key="1">
    <citation type="submission" date="2020-04" db="EMBL/GenBank/DDBJ databases">
        <authorList>
            <consortium name="Desulfovibrio sp. FSS-1 genome sequencing consortium"/>
            <person name="Shimoshige H."/>
            <person name="Kobayashi H."/>
            <person name="Maekawa T."/>
        </authorList>
    </citation>
    <scope>NUCLEOTIDE SEQUENCE [LARGE SCALE GENOMIC DNA]</scope>
    <source>
        <strain evidence="12 13">SIID29052-01</strain>
    </source>
</reference>
<keyword evidence="8" id="KW-0902">Two-component regulatory system</keyword>
<keyword evidence="7" id="KW-0067">ATP-binding</keyword>
<dbReference type="Gene3D" id="3.30.450.20">
    <property type="entry name" value="PAS domain"/>
    <property type="match status" value="1"/>
</dbReference>
<keyword evidence="4 12" id="KW-0808">Transferase</keyword>
<evidence type="ECO:0000256" key="8">
    <source>
        <dbReference type="ARBA" id="ARBA00023012"/>
    </source>
</evidence>
<dbReference type="PRINTS" id="PR00344">
    <property type="entry name" value="BCTRLSENSOR"/>
</dbReference>
<dbReference type="SMART" id="SM00091">
    <property type="entry name" value="PAS"/>
    <property type="match status" value="2"/>
</dbReference>